<reference evidence="2 3" key="1">
    <citation type="journal article" date="2016" name="Genome Biol. Evol.">
        <title>Divergent and convergent evolution of fungal pathogenicity.</title>
        <authorList>
            <person name="Shang Y."/>
            <person name="Xiao G."/>
            <person name="Zheng P."/>
            <person name="Cen K."/>
            <person name="Zhan S."/>
            <person name="Wang C."/>
        </authorList>
    </citation>
    <scope>NUCLEOTIDE SEQUENCE [LARGE SCALE GENOMIC DNA]</scope>
    <source>
        <strain evidence="2 3">RCEF 2490</strain>
    </source>
</reference>
<feature type="region of interest" description="Disordered" evidence="1">
    <location>
        <begin position="56"/>
        <end position="89"/>
    </location>
</feature>
<feature type="region of interest" description="Disordered" evidence="1">
    <location>
        <begin position="160"/>
        <end position="241"/>
    </location>
</feature>
<evidence type="ECO:0000313" key="2">
    <source>
        <dbReference type="EMBL" id="KZZ99454.1"/>
    </source>
</evidence>
<protein>
    <submittedName>
        <fullName evidence="2">Uncharacterized protein</fullName>
    </submittedName>
</protein>
<dbReference type="EMBL" id="AZGY01000003">
    <property type="protein sequence ID" value="KZZ99454.1"/>
    <property type="molecule type" value="Genomic_DNA"/>
</dbReference>
<sequence>MPNDQALSHLVEIHKLKTLKARRELASQAKKSRDFQNKFNEAQQRATRLQQQLDSLTSSPHHNHNHNHDEQQQQQLQLQQQRLAESEADVQRLTHQIEGLTRTLDAEKRALQDQVTETEWLARKWKTALCAAFKLVDELRSKATLESLLAVTEEQMCKRRRQQQQQQQRQRDEQDDEEEQRRHSSTATAAAEDIRDNAGEEGESAEGYTGLADGHEQGDGDVEMERASSRGGELQQQRRAP</sequence>
<accession>A0A168F458</accession>
<dbReference type="AlphaFoldDB" id="A0A168F458"/>
<organism evidence="2 3">
    <name type="scientific">Moelleriella libera RCEF 2490</name>
    <dbReference type="NCBI Taxonomy" id="1081109"/>
    <lineage>
        <taxon>Eukaryota</taxon>
        <taxon>Fungi</taxon>
        <taxon>Dikarya</taxon>
        <taxon>Ascomycota</taxon>
        <taxon>Pezizomycotina</taxon>
        <taxon>Sordariomycetes</taxon>
        <taxon>Hypocreomycetidae</taxon>
        <taxon>Hypocreales</taxon>
        <taxon>Clavicipitaceae</taxon>
        <taxon>Moelleriella</taxon>
    </lineage>
</organism>
<evidence type="ECO:0000256" key="1">
    <source>
        <dbReference type="SAM" id="MobiDB-lite"/>
    </source>
</evidence>
<comment type="caution">
    <text evidence="2">The sequence shown here is derived from an EMBL/GenBank/DDBJ whole genome shotgun (WGS) entry which is preliminary data.</text>
</comment>
<feature type="compositionally biased region" description="Low complexity" evidence="1">
    <location>
        <begin position="72"/>
        <end position="81"/>
    </location>
</feature>
<proteinExistence type="predicted"/>
<keyword evidence="3" id="KW-1185">Reference proteome</keyword>
<gene>
    <name evidence="2" type="ORF">AAL_02026</name>
</gene>
<feature type="compositionally biased region" description="Basic and acidic residues" evidence="1">
    <location>
        <begin position="213"/>
        <end position="228"/>
    </location>
</feature>
<name>A0A168F458_9HYPO</name>
<dbReference type="OrthoDB" id="4928264at2759"/>
<dbReference type="Proteomes" id="UP000078544">
    <property type="component" value="Unassembled WGS sequence"/>
</dbReference>
<evidence type="ECO:0000313" key="3">
    <source>
        <dbReference type="Proteomes" id="UP000078544"/>
    </source>
</evidence>